<evidence type="ECO:0000256" key="5">
    <source>
        <dbReference type="SAM" id="Coils"/>
    </source>
</evidence>
<keyword evidence="4" id="KW-0539">Nucleus</keyword>
<gene>
    <name evidence="6" type="ORF">ACH5RR_001532</name>
</gene>
<feature type="coiled-coil region" evidence="5">
    <location>
        <begin position="69"/>
        <end position="96"/>
    </location>
</feature>
<evidence type="ECO:0000313" key="6">
    <source>
        <dbReference type="EMBL" id="KAL3538166.1"/>
    </source>
</evidence>
<accession>A0ABD3B436</accession>
<evidence type="ECO:0000256" key="2">
    <source>
        <dbReference type="ARBA" id="ARBA00023015"/>
    </source>
</evidence>
<evidence type="ECO:0008006" key="8">
    <source>
        <dbReference type="Google" id="ProtNLM"/>
    </source>
</evidence>
<dbReference type="PANTHER" id="PTHR45959:SF2">
    <property type="entry name" value="BHLH TRANSCRIPTION FACTOR"/>
    <property type="match status" value="1"/>
</dbReference>
<dbReference type="AlphaFoldDB" id="A0ABD3B436"/>
<comment type="caution">
    <text evidence="6">The sequence shown here is derived from an EMBL/GenBank/DDBJ whole genome shotgun (WGS) entry which is preliminary data.</text>
</comment>
<keyword evidence="5" id="KW-0175">Coiled coil</keyword>
<dbReference type="Proteomes" id="UP001630127">
    <property type="component" value="Unassembled WGS sequence"/>
</dbReference>
<dbReference type="GO" id="GO:0005634">
    <property type="term" value="C:nucleus"/>
    <property type="evidence" value="ECO:0007669"/>
    <property type="project" value="UniProtKB-SubCell"/>
</dbReference>
<organism evidence="6 7">
    <name type="scientific">Cinchona calisaya</name>
    <dbReference type="NCBI Taxonomy" id="153742"/>
    <lineage>
        <taxon>Eukaryota</taxon>
        <taxon>Viridiplantae</taxon>
        <taxon>Streptophyta</taxon>
        <taxon>Embryophyta</taxon>
        <taxon>Tracheophyta</taxon>
        <taxon>Spermatophyta</taxon>
        <taxon>Magnoliopsida</taxon>
        <taxon>eudicotyledons</taxon>
        <taxon>Gunneridae</taxon>
        <taxon>Pentapetalae</taxon>
        <taxon>asterids</taxon>
        <taxon>lamiids</taxon>
        <taxon>Gentianales</taxon>
        <taxon>Rubiaceae</taxon>
        <taxon>Cinchonoideae</taxon>
        <taxon>Cinchoneae</taxon>
        <taxon>Cinchona</taxon>
    </lineage>
</organism>
<dbReference type="EMBL" id="JBJUIK010000001">
    <property type="protein sequence ID" value="KAL3538166.1"/>
    <property type="molecule type" value="Genomic_DNA"/>
</dbReference>
<dbReference type="InterPro" id="IPR036638">
    <property type="entry name" value="HLH_DNA-bd_sf"/>
</dbReference>
<evidence type="ECO:0000256" key="1">
    <source>
        <dbReference type="ARBA" id="ARBA00004123"/>
    </source>
</evidence>
<dbReference type="SUPFAM" id="SSF47459">
    <property type="entry name" value="HLH, helix-loop-helix DNA-binding domain"/>
    <property type="match status" value="1"/>
</dbReference>
<dbReference type="PANTHER" id="PTHR45959">
    <property type="entry name" value="BHLH TRANSCRIPTION FACTOR"/>
    <property type="match status" value="1"/>
</dbReference>
<protein>
    <recommendedName>
        <fullName evidence="8">BHLH domain-containing protein</fullName>
    </recommendedName>
</protein>
<reference evidence="6 7" key="1">
    <citation type="submission" date="2024-11" db="EMBL/GenBank/DDBJ databases">
        <title>A near-complete genome assembly of Cinchona calisaya.</title>
        <authorList>
            <person name="Lian D.C."/>
            <person name="Zhao X.W."/>
            <person name="Wei L."/>
        </authorList>
    </citation>
    <scope>NUCLEOTIDE SEQUENCE [LARGE SCALE GENOMIC DNA]</scope>
    <source>
        <tissue evidence="6">Nenye</tissue>
    </source>
</reference>
<dbReference type="Gene3D" id="4.10.280.10">
    <property type="entry name" value="Helix-loop-helix DNA-binding domain"/>
    <property type="match status" value="1"/>
</dbReference>
<keyword evidence="3" id="KW-0804">Transcription</keyword>
<name>A0ABD3B436_9GENT</name>
<evidence type="ECO:0000256" key="4">
    <source>
        <dbReference type="ARBA" id="ARBA00023242"/>
    </source>
</evidence>
<evidence type="ECO:0000313" key="7">
    <source>
        <dbReference type="Proteomes" id="UP001630127"/>
    </source>
</evidence>
<proteinExistence type="predicted"/>
<keyword evidence="2" id="KW-0805">Transcription regulation</keyword>
<comment type="subcellular location">
    <subcellularLocation>
        <location evidence="1">Nucleus</location>
    </subcellularLocation>
</comment>
<dbReference type="InterPro" id="IPR052610">
    <property type="entry name" value="bHLH_transcription_regulator"/>
</dbReference>
<sequence>MEDPFFSNQLYHNHIVDFFDEDLSTALKRRLSSRLSISRRQLQVIFLFSYPIFLDNILSFLQMDKTLVLGDAIKYLKHLQERVKTLEKQATKQTMESVVLVKKSQLLVEDEGSSLDEMAGRTDPEHQQPEIESKVCDKQVLLIV</sequence>
<keyword evidence="7" id="KW-1185">Reference proteome</keyword>
<evidence type="ECO:0000256" key="3">
    <source>
        <dbReference type="ARBA" id="ARBA00023163"/>
    </source>
</evidence>